<feature type="domain" description="PID" evidence="2">
    <location>
        <begin position="103"/>
        <end position="167"/>
    </location>
</feature>
<dbReference type="Proteomes" id="UP000694865">
    <property type="component" value="Unplaced"/>
</dbReference>
<feature type="compositionally biased region" description="Basic and acidic residues" evidence="1">
    <location>
        <begin position="423"/>
        <end position="432"/>
    </location>
</feature>
<evidence type="ECO:0000313" key="4">
    <source>
        <dbReference type="RefSeq" id="XP_006824652.1"/>
    </source>
</evidence>
<sequence length="466" mass="52967">MHCTKAKQGIEDAEAREFAEKRWKYDERERQRKRYLEDVELSPSQGRKVIDLAVKDLDDSAKRFCMYIGSFSVAHSTPGTRAEFVKLQLYHLREPRDKKTSFEIFMAHALKRISYSTCDPANRQFAFLARNPSGPLGVQYCHCFLTRRKEEAEEINVIIGKAFKVAYASLRSKKKFFDLVTETNREHAADFDSVGEKMLEIDRREHRVLAKELEIARYKHEIANESERQFIVGQGKVWAKQIVGRVKHKTPYLQEEVLTDVGLTRPDTKEKKQDSHPMTSPANVQDIQPSAPPLSPAEQRLSDELVTKQTKRGKPLPPAPYCDMEIYNEWNPEVEHGTPVSPLVVSPETHPKGMQILLQDEQPPPALRGVIPRNNLKAKKGQILLQDQTPPPQFQYPIQNANQTVEQATKETLPVDAAQDEDPASRSDEVQRSKPPGHLGHKVEVDINAVRRSVTTGEPVPPPLPA</sequence>
<gene>
    <name evidence="4" type="primary">LOC102808631</name>
</gene>
<evidence type="ECO:0000313" key="3">
    <source>
        <dbReference type="Proteomes" id="UP000694865"/>
    </source>
</evidence>
<dbReference type="Gene3D" id="2.30.29.30">
    <property type="entry name" value="Pleckstrin-homology domain (PH domain)/Phosphotyrosine-binding domain (PTB)"/>
    <property type="match status" value="1"/>
</dbReference>
<dbReference type="PROSITE" id="PS01179">
    <property type="entry name" value="PID"/>
    <property type="match status" value="1"/>
</dbReference>
<evidence type="ECO:0000259" key="2">
    <source>
        <dbReference type="PROSITE" id="PS01179"/>
    </source>
</evidence>
<keyword evidence="3" id="KW-1185">Reference proteome</keyword>
<name>A0ABM0MXB1_SACKO</name>
<dbReference type="PANTHER" id="PTHR15832:SF2">
    <property type="entry name" value="SH2 DOMAIN-CONTAINING PROTEIN"/>
    <property type="match status" value="1"/>
</dbReference>
<feature type="non-terminal residue" evidence="4">
    <location>
        <position position="466"/>
    </location>
</feature>
<proteinExistence type="predicted"/>
<dbReference type="RefSeq" id="XP_006824652.1">
    <property type="nucleotide sequence ID" value="XM_006824589.1"/>
</dbReference>
<dbReference type="GeneID" id="102808631"/>
<organism evidence="3 4">
    <name type="scientific">Saccoglossus kowalevskii</name>
    <name type="common">Acorn worm</name>
    <dbReference type="NCBI Taxonomy" id="10224"/>
    <lineage>
        <taxon>Eukaryota</taxon>
        <taxon>Metazoa</taxon>
        <taxon>Hemichordata</taxon>
        <taxon>Enteropneusta</taxon>
        <taxon>Harrimaniidae</taxon>
        <taxon>Saccoglossus</taxon>
    </lineage>
</organism>
<accession>A0ABM0MXB1</accession>
<protein>
    <submittedName>
        <fullName evidence="4">Uncharacterized protein LOC102808631</fullName>
    </submittedName>
</protein>
<evidence type="ECO:0000256" key="1">
    <source>
        <dbReference type="SAM" id="MobiDB-lite"/>
    </source>
</evidence>
<feature type="compositionally biased region" description="Basic and acidic residues" evidence="1">
    <location>
        <begin position="266"/>
        <end position="275"/>
    </location>
</feature>
<feature type="region of interest" description="Disordered" evidence="1">
    <location>
        <begin position="263"/>
        <end position="298"/>
    </location>
</feature>
<feature type="compositionally biased region" description="Polar residues" evidence="1">
    <location>
        <begin position="276"/>
        <end position="288"/>
    </location>
</feature>
<feature type="region of interest" description="Disordered" evidence="1">
    <location>
        <begin position="413"/>
        <end position="466"/>
    </location>
</feature>
<dbReference type="InterPro" id="IPR006020">
    <property type="entry name" value="PTB/PI_dom"/>
</dbReference>
<reference evidence="4" key="1">
    <citation type="submission" date="2025-08" db="UniProtKB">
        <authorList>
            <consortium name="RefSeq"/>
        </authorList>
    </citation>
    <scope>IDENTIFICATION</scope>
    <source>
        <tissue evidence="4">Testes</tissue>
    </source>
</reference>
<dbReference type="Pfam" id="PF00640">
    <property type="entry name" value="PID"/>
    <property type="match status" value="1"/>
</dbReference>
<dbReference type="PANTHER" id="PTHR15832">
    <property type="entry name" value="SHC (SRC HOMOLOGY DOMAIN C-TERMINAL) ADAPTOR HOMOLOG"/>
    <property type="match status" value="1"/>
</dbReference>
<dbReference type="SUPFAM" id="SSF50729">
    <property type="entry name" value="PH domain-like"/>
    <property type="match status" value="1"/>
</dbReference>
<dbReference type="InterPro" id="IPR011993">
    <property type="entry name" value="PH-like_dom_sf"/>
</dbReference>